<dbReference type="RefSeq" id="WP_259102224.1">
    <property type="nucleotide sequence ID" value="NZ_CP130454.1"/>
</dbReference>
<accession>A0ABT2EWD9</accession>
<keyword evidence="2" id="KW-1185">Reference proteome</keyword>
<name>A0ABT2EWD9_9BACT</name>
<comment type="caution">
    <text evidence="1">The sequence shown here is derived from an EMBL/GenBank/DDBJ whole genome shotgun (WGS) entry which is preliminary data.</text>
</comment>
<dbReference type="Proteomes" id="UP001204798">
    <property type="component" value="Unassembled WGS sequence"/>
</dbReference>
<evidence type="ECO:0000313" key="1">
    <source>
        <dbReference type="EMBL" id="MCS3921238.1"/>
    </source>
</evidence>
<organism evidence="1 2">
    <name type="scientific">Candidatus Fervidibacter sacchari</name>
    <dbReference type="NCBI Taxonomy" id="1448929"/>
    <lineage>
        <taxon>Bacteria</taxon>
        <taxon>Candidatus Fervidibacterota</taxon>
        <taxon>Candidatus Fervidibacter</taxon>
    </lineage>
</organism>
<proteinExistence type="predicted"/>
<dbReference type="EMBL" id="JANUCP010000011">
    <property type="protein sequence ID" value="MCS3921238.1"/>
    <property type="molecule type" value="Genomic_DNA"/>
</dbReference>
<reference evidence="1 2" key="1">
    <citation type="submission" date="2022-08" db="EMBL/GenBank/DDBJ databases">
        <title>Bacterial and archaeal communities from various locations to study Microbial Dark Matter (Phase II).</title>
        <authorList>
            <person name="Stepanauskas R."/>
        </authorList>
    </citation>
    <scope>NUCLEOTIDE SEQUENCE [LARGE SCALE GENOMIC DNA]</scope>
    <source>
        <strain evidence="1 2">PD1</strain>
    </source>
</reference>
<evidence type="ECO:0000313" key="2">
    <source>
        <dbReference type="Proteomes" id="UP001204798"/>
    </source>
</evidence>
<protein>
    <submittedName>
        <fullName evidence="1">Uncharacterized protein</fullName>
    </submittedName>
</protein>
<gene>
    <name evidence="1" type="ORF">M2350_003684</name>
</gene>
<sequence>MRWIWMVTLFALTQVQGIMVVRAEVKIPPPEERLSYDEARRLHNLFLRFLSNRSWQDIPLPEEYIRLLERLLLDFPDERYLLERGLGLGERIERGYVRSWLAYAYRLRGEWDEYLALSVQDLMIDWLENLEKKAGLRYGIPMFTSPDPFQGDPPAAIVRLAKNIREMQGKGARFSPLIFLHGWCLRVRWKGKNPEDALVSLNDFAYALFGERWRERVHHDWKTWRFTLSLQDKTLSFSAGSPKGIVSGKEVQLRHPVKRSFYDLYVPLGDLMRLVGGGLRPPKPDELEVFQRHLPVSLSVIELQ</sequence>